<proteinExistence type="predicted"/>
<name>A0AAN7UXU4_9PEZI</name>
<accession>A0AAN7UXU4</accession>
<keyword evidence="2" id="KW-1185">Reference proteome</keyword>
<sequence length="120" mass="13911">MIKVVVDRQYKIIGIRINKIFINQGTWCDYTGNSTVMHEPARLYLVARVIGKFFSYGYIAIAIEDQGFEESFQLKEWEASLQGVSERSYSDRTQENGECKLRYHWDGAGISLLLCYLEVQ</sequence>
<protein>
    <submittedName>
        <fullName evidence="1">Uncharacterized protein</fullName>
    </submittedName>
</protein>
<evidence type="ECO:0000313" key="2">
    <source>
        <dbReference type="Proteomes" id="UP001305414"/>
    </source>
</evidence>
<comment type="caution">
    <text evidence="1">The sequence shown here is derived from an EMBL/GenBank/DDBJ whole genome shotgun (WGS) entry which is preliminary data.</text>
</comment>
<organism evidence="1 2">
    <name type="scientific">Xylaria bambusicola</name>
    <dbReference type="NCBI Taxonomy" id="326684"/>
    <lineage>
        <taxon>Eukaryota</taxon>
        <taxon>Fungi</taxon>
        <taxon>Dikarya</taxon>
        <taxon>Ascomycota</taxon>
        <taxon>Pezizomycotina</taxon>
        <taxon>Sordariomycetes</taxon>
        <taxon>Xylariomycetidae</taxon>
        <taxon>Xylariales</taxon>
        <taxon>Xylariaceae</taxon>
        <taxon>Xylaria</taxon>
    </lineage>
</organism>
<evidence type="ECO:0000313" key="1">
    <source>
        <dbReference type="EMBL" id="KAK5634436.1"/>
    </source>
</evidence>
<gene>
    <name evidence="1" type="ORF">RRF57_010149</name>
</gene>
<dbReference type="EMBL" id="JAWHQM010000041">
    <property type="protein sequence ID" value="KAK5634436.1"/>
    <property type="molecule type" value="Genomic_DNA"/>
</dbReference>
<dbReference type="AlphaFoldDB" id="A0AAN7UXU4"/>
<dbReference type="Proteomes" id="UP001305414">
    <property type="component" value="Unassembled WGS sequence"/>
</dbReference>
<reference evidence="1 2" key="1">
    <citation type="submission" date="2023-10" db="EMBL/GenBank/DDBJ databases">
        <title>Draft genome sequence of Xylaria bambusicola isolate GMP-LS, the root and basal stem rot pathogen of sugarcane in Indonesia.</title>
        <authorList>
            <person name="Selvaraj P."/>
            <person name="Muralishankar V."/>
            <person name="Muruganantham S."/>
            <person name="Sp S."/>
            <person name="Haryani S."/>
            <person name="Lau K.J.X."/>
            <person name="Naqvi N.I."/>
        </authorList>
    </citation>
    <scope>NUCLEOTIDE SEQUENCE [LARGE SCALE GENOMIC DNA]</scope>
    <source>
        <strain evidence="1">GMP-LS</strain>
    </source>
</reference>